<dbReference type="Proteomes" id="UP001433268">
    <property type="component" value="Unassembled WGS sequence"/>
</dbReference>
<organism evidence="2 3">
    <name type="scientific">Apiospora hydei</name>
    <dbReference type="NCBI Taxonomy" id="1337664"/>
    <lineage>
        <taxon>Eukaryota</taxon>
        <taxon>Fungi</taxon>
        <taxon>Dikarya</taxon>
        <taxon>Ascomycota</taxon>
        <taxon>Pezizomycotina</taxon>
        <taxon>Sordariomycetes</taxon>
        <taxon>Xylariomycetidae</taxon>
        <taxon>Amphisphaeriales</taxon>
        <taxon>Apiosporaceae</taxon>
        <taxon>Apiospora</taxon>
    </lineage>
</organism>
<proteinExistence type="predicted"/>
<accession>A0ABR1X8B7</accession>
<protein>
    <submittedName>
        <fullName evidence="2">Uncharacterized protein</fullName>
    </submittedName>
</protein>
<feature type="compositionally biased region" description="Low complexity" evidence="1">
    <location>
        <begin position="24"/>
        <end position="46"/>
    </location>
</feature>
<sequence length="163" mass="17019">MAHRQHLRTRAAVASDDEVDLYLASRPPASSAPATAPAPGSTAQSPRPIPWSPTGHREPATRRVPRLDGMGNDVPPLDLPFFSRGQFLFSQLQPPQSPPPLHYDAMADRTAAAPIAAAATAITVAASTAITAAATCPSPILVWRSRGKALEYADAATTPAAVP</sequence>
<dbReference type="EMBL" id="JAQQWN010000003">
    <property type="protein sequence ID" value="KAK8091608.1"/>
    <property type="molecule type" value="Genomic_DNA"/>
</dbReference>
<keyword evidence="3" id="KW-1185">Reference proteome</keyword>
<feature type="region of interest" description="Disordered" evidence="1">
    <location>
        <begin position="1"/>
        <end position="72"/>
    </location>
</feature>
<name>A0ABR1X8B7_9PEZI</name>
<dbReference type="RefSeq" id="XP_066673580.1">
    <property type="nucleotide sequence ID" value="XM_066806284.1"/>
</dbReference>
<gene>
    <name evidence="2" type="ORF">PG997_001969</name>
</gene>
<evidence type="ECO:0000313" key="2">
    <source>
        <dbReference type="EMBL" id="KAK8091608.1"/>
    </source>
</evidence>
<comment type="caution">
    <text evidence="2">The sequence shown here is derived from an EMBL/GenBank/DDBJ whole genome shotgun (WGS) entry which is preliminary data.</text>
</comment>
<dbReference type="GeneID" id="92039344"/>
<reference evidence="2 3" key="1">
    <citation type="submission" date="2023-01" db="EMBL/GenBank/DDBJ databases">
        <title>Analysis of 21 Apiospora genomes using comparative genomics revels a genus with tremendous synthesis potential of carbohydrate active enzymes and secondary metabolites.</title>
        <authorList>
            <person name="Sorensen T."/>
        </authorList>
    </citation>
    <scope>NUCLEOTIDE SEQUENCE [LARGE SCALE GENOMIC DNA]</scope>
    <source>
        <strain evidence="2 3">CBS 114990</strain>
    </source>
</reference>
<evidence type="ECO:0000256" key="1">
    <source>
        <dbReference type="SAM" id="MobiDB-lite"/>
    </source>
</evidence>
<evidence type="ECO:0000313" key="3">
    <source>
        <dbReference type="Proteomes" id="UP001433268"/>
    </source>
</evidence>